<dbReference type="STRING" id="639282.DEFDS_2054"/>
<comment type="similarity">
    <text evidence="2">Belongs to the CobH/CbiC family.</text>
</comment>
<organism evidence="6 7">
    <name type="scientific">Deferribacter desulfuricans (strain DSM 14783 / JCM 11476 / NBRC 101012 / SSM1)</name>
    <dbReference type="NCBI Taxonomy" id="639282"/>
    <lineage>
        <taxon>Bacteria</taxon>
        <taxon>Pseudomonadati</taxon>
        <taxon>Deferribacterota</taxon>
        <taxon>Deferribacteres</taxon>
        <taxon>Deferribacterales</taxon>
        <taxon>Deferribacteraceae</taxon>
        <taxon>Deferribacter</taxon>
    </lineage>
</organism>
<evidence type="ECO:0000256" key="1">
    <source>
        <dbReference type="ARBA" id="ARBA00004953"/>
    </source>
</evidence>
<evidence type="ECO:0000313" key="7">
    <source>
        <dbReference type="Proteomes" id="UP000001520"/>
    </source>
</evidence>
<dbReference type="InterPro" id="IPR036588">
    <property type="entry name" value="CobH/CbiC_sf"/>
</dbReference>
<dbReference type="AlphaFoldDB" id="D3P9W3"/>
<dbReference type="InterPro" id="IPR003722">
    <property type="entry name" value="Cbl_synth_CobH/CbiC"/>
</dbReference>
<sequence length="205" mass="22699">MDKGLSIEKESFDIIEQNVDLSKFSDEEKIVVKRVIHASGDFDFAKQIILSNNWLTNFKKIIQTKPAVVCDVNMVKAGITEKYLKVSGLKTHCFISDESIKELAKLKGKTRAETSIEHAFENFDNIIFVIGNAPTALLKVIELNSLYTDKNIFVLGFPVGFVKAAESKEMLTKTDIPFITNKGTKGGSGIAAAAFNALIKVYFNV</sequence>
<dbReference type="HOGENOM" id="CLU_084703_1_1_0"/>
<dbReference type="PANTHER" id="PTHR43588:SF1">
    <property type="entry name" value="COBALT-PRECORRIN-8 METHYLMUTASE"/>
    <property type="match status" value="1"/>
</dbReference>
<dbReference type="GO" id="GO:0016993">
    <property type="term" value="F:precorrin-8X methylmutase activity"/>
    <property type="evidence" value="ECO:0007669"/>
    <property type="project" value="UniProtKB-EC"/>
</dbReference>
<evidence type="ECO:0000259" key="5">
    <source>
        <dbReference type="Pfam" id="PF02570"/>
    </source>
</evidence>
<dbReference type="Gene3D" id="3.40.50.10230">
    <property type="entry name" value="Cobalamin biosynthesis CobH/CbiC, precorrin-8X methylmutase"/>
    <property type="match status" value="1"/>
</dbReference>
<comment type="pathway">
    <text evidence="1">Cofactor biosynthesis; adenosylcobalamin biosynthesis.</text>
</comment>
<evidence type="ECO:0000256" key="3">
    <source>
        <dbReference type="ARBA" id="ARBA00022573"/>
    </source>
</evidence>
<dbReference type="Proteomes" id="UP000001520">
    <property type="component" value="Chromosome"/>
</dbReference>
<dbReference type="eggNOG" id="COG2082">
    <property type="taxonomic scope" value="Bacteria"/>
</dbReference>
<dbReference type="EMBL" id="AP011529">
    <property type="protein sequence ID" value="BAI81503.1"/>
    <property type="molecule type" value="Genomic_DNA"/>
</dbReference>
<dbReference type="GO" id="GO:0009236">
    <property type="term" value="P:cobalamin biosynthetic process"/>
    <property type="evidence" value="ECO:0007669"/>
    <property type="project" value="UniProtKB-UniPathway"/>
</dbReference>
<keyword evidence="4 6" id="KW-0413">Isomerase</keyword>
<evidence type="ECO:0000313" key="6">
    <source>
        <dbReference type="EMBL" id="BAI81503.1"/>
    </source>
</evidence>
<proteinExistence type="inferred from homology"/>
<keyword evidence="3" id="KW-0169">Cobalamin biosynthesis</keyword>
<evidence type="ECO:0000256" key="4">
    <source>
        <dbReference type="ARBA" id="ARBA00023235"/>
    </source>
</evidence>
<dbReference type="SUPFAM" id="SSF63965">
    <property type="entry name" value="Precorrin-8X methylmutase CbiC/CobH"/>
    <property type="match status" value="1"/>
</dbReference>
<dbReference type="RefSeq" id="WP_013008748.1">
    <property type="nucleotide sequence ID" value="NC_013939.1"/>
</dbReference>
<dbReference type="KEGG" id="ddf:DEFDS_2054"/>
<dbReference type="PANTHER" id="PTHR43588">
    <property type="entry name" value="COBALT-PRECORRIN-8 METHYLMUTASE"/>
    <property type="match status" value="1"/>
</dbReference>
<dbReference type="EC" id="5.4.99.61" evidence="6"/>
<evidence type="ECO:0000256" key="2">
    <source>
        <dbReference type="ARBA" id="ARBA00009774"/>
    </source>
</evidence>
<accession>D3P9W3</accession>
<gene>
    <name evidence="6" type="primary">cbiC</name>
    <name evidence="6" type="ordered locus">DEFDS_2054</name>
</gene>
<reference evidence="6 7" key="1">
    <citation type="journal article" date="2010" name="DNA Res.">
        <title>Bacterial lifestyle in a deep-sea hydrothermal vent chimney revealed by the genome sequence of the thermophilic bacterium Deferribacter desulfuricans SSM1.</title>
        <authorList>
            <person name="Takaki Y."/>
            <person name="Shimamura S."/>
            <person name="Nakagawa S."/>
            <person name="Fukuhara Y."/>
            <person name="Horikawa H."/>
            <person name="Ankai A."/>
            <person name="Harada T."/>
            <person name="Hosoyama A."/>
            <person name="Oguchi A."/>
            <person name="Fukui S."/>
            <person name="Fujita N."/>
            <person name="Takami H."/>
            <person name="Takai K."/>
        </authorList>
    </citation>
    <scope>NUCLEOTIDE SEQUENCE [LARGE SCALE GENOMIC DNA]</scope>
    <source>
        <strain evidence="7">DSM 14783 / JCM 11476 / NBRC 101012 / SSM1</strain>
    </source>
</reference>
<protein>
    <submittedName>
        <fullName evidence="6">Precorrin-8X methylmutase</fullName>
        <ecNumber evidence="6">5.4.99.61</ecNumber>
    </submittedName>
</protein>
<dbReference type="UniPathway" id="UPA00148"/>
<dbReference type="OrthoDB" id="9780708at2"/>
<dbReference type="Pfam" id="PF02570">
    <property type="entry name" value="CbiC"/>
    <property type="match status" value="1"/>
</dbReference>
<name>D3P9W3_DEFDS</name>
<keyword evidence="7" id="KW-1185">Reference proteome</keyword>
<feature type="domain" description="Cobalamin biosynthesis precorrin-8X methylmutase CobH/CbiC" evidence="5">
    <location>
        <begin position="7"/>
        <end position="200"/>
    </location>
</feature>